<keyword evidence="8" id="KW-1185">Reference proteome</keyword>
<keyword evidence="4" id="KW-0804">Transcription</keyword>
<dbReference type="InterPro" id="IPR016177">
    <property type="entry name" value="DNA-bd_dom_sf"/>
</dbReference>
<evidence type="ECO:0000256" key="1">
    <source>
        <dbReference type="ARBA" id="ARBA00004123"/>
    </source>
</evidence>
<evidence type="ECO:0000256" key="5">
    <source>
        <dbReference type="ARBA" id="ARBA00023242"/>
    </source>
</evidence>
<evidence type="ECO:0000256" key="3">
    <source>
        <dbReference type="ARBA" id="ARBA00023125"/>
    </source>
</evidence>
<evidence type="ECO:0000259" key="6">
    <source>
        <dbReference type="PROSITE" id="PS51032"/>
    </source>
</evidence>
<comment type="subcellular location">
    <subcellularLocation>
        <location evidence="1">Nucleus</location>
    </subcellularLocation>
</comment>
<dbReference type="SMART" id="SM00380">
    <property type="entry name" value="AP2"/>
    <property type="match status" value="1"/>
</dbReference>
<dbReference type="InterPro" id="IPR036955">
    <property type="entry name" value="AP2/ERF_dom_sf"/>
</dbReference>
<dbReference type="GO" id="GO:0005634">
    <property type="term" value="C:nucleus"/>
    <property type="evidence" value="ECO:0007669"/>
    <property type="project" value="UniProtKB-SubCell"/>
</dbReference>
<evidence type="ECO:0000313" key="8">
    <source>
        <dbReference type="Proteomes" id="UP001295684"/>
    </source>
</evidence>
<protein>
    <recommendedName>
        <fullName evidence="6">AP2/ERF domain-containing protein</fullName>
    </recommendedName>
</protein>
<name>A0AAD1XZS8_EUPCR</name>
<reference evidence="7" key="1">
    <citation type="submission" date="2023-07" db="EMBL/GenBank/DDBJ databases">
        <authorList>
            <consortium name="AG Swart"/>
            <person name="Singh M."/>
            <person name="Singh A."/>
            <person name="Seah K."/>
            <person name="Emmerich C."/>
        </authorList>
    </citation>
    <scope>NUCLEOTIDE SEQUENCE</scope>
    <source>
        <strain evidence="7">DP1</strain>
    </source>
</reference>
<keyword evidence="2" id="KW-0805">Transcription regulation</keyword>
<accession>A0AAD1XZS8</accession>
<organism evidence="7 8">
    <name type="scientific">Euplotes crassus</name>
    <dbReference type="NCBI Taxonomy" id="5936"/>
    <lineage>
        <taxon>Eukaryota</taxon>
        <taxon>Sar</taxon>
        <taxon>Alveolata</taxon>
        <taxon>Ciliophora</taxon>
        <taxon>Intramacronucleata</taxon>
        <taxon>Spirotrichea</taxon>
        <taxon>Hypotrichia</taxon>
        <taxon>Euplotida</taxon>
        <taxon>Euplotidae</taxon>
        <taxon>Moneuplotes</taxon>
    </lineage>
</organism>
<dbReference type="AlphaFoldDB" id="A0AAD1XZS8"/>
<dbReference type="PROSITE" id="PS51032">
    <property type="entry name" value="AP2_ERF"/>
    <property type="match status" value="1"/>
</dbReference>
<evidence type="ECO:0000256" key="4">
    <source>
        <dbReference type="ARBA" id="ARBA00023163"/>
    </source>
</evidence>
<keyword evidence="5" id="KW-0539">Nucleus</keyword>
<dbReference type="EMBL" id="CAMPGE010024018">
    <property type="protein sequence ID" value="CAI2381888.1"/>
    <property type="molecule type" value="Genomic_DNA"/>
</dbReference>
<feature type="domain" description="AP2/ERF" evidence="6">
    <location>
        <begin position="146"/>
        <end position="209"/>
    </location>
</feature>
<gene>
    <name evidence="7" type="ORF">ECRASSUSDP1_LOCUS23354</name>
</gene>
<dbReference type="GO" id="GO:0003677">
    <property type="term" value="F:DNA binding"/>
    <property type="evidence" value="ECO:0007669"/>
    <property type="project" value="UniProtKB-KW"/>
</dbReference>
<comment type="caution">
    <text evidence="7">The sequence shown here is derived from an EMBL/GenBank/DDBJ whole genome shotgun (WGS) entry which is preliminary data.</text>
</comment>
<proteinExistence type="predicted"/>
<dbReference type="InterPro" id="IPR001471">
    <property type="entry name" value="AP2/ERF_dom"/>
</dbReference>
<keyword evidence="3" id="KW-0238">DNA-binding</keyword>
<evidence type="ECO:0000313" key="7">
    <source>
        <dbReference type="EMBL" id="CAI2381888.1"/>
    </source>
</evidence>
<evidence type="ECO:0000256" key="2">
    <source>
        <dbReference type="ARBA" id="ARBA00023015"/>
    </source>
</evidence>
<sequence>MNFSNFDNASSCIALPIWSSSDIIRELNAVYCTDQIEQEVQRIQSLCTCRCLKSPEKLISQYNINEIETKTSDIKIFQHNYQASNDEEVVLKLKSSIKPNKLLTKKRSRFSAKNDITRQLLSLKWSILNGYVTRFTSSHKKSKSIHKKNLRRRSEYIGVSRNNTNWQVLVNVNKANKYIGTFGEELQAARAYDLYSVAMRGEAGSLNFTYSAEDMLERIEYYLEHKCVKFD</sequence>
<dbReference type="SUPFAM" id="SSF54171">
    <property type="entry name" value="DNA-binding domain"/>
    <property type="match status" value="1"/>
</dbReference>
<dbReference type="Proteomes" id="UP001295684">
    <property type="component" value="Unassembled WGS sequence"/>
</dbReference>
<dbReference type="GO" id="GO:0003700">
    <property type="term" value="F:DNA-binding transcription factor activity"/>
    <property type="evidence" value="ECO:0007669"/>
    <property type="project" value="InterPro"/>
</dbReference>
<dbReference type="Gene3D" id="3.30.730.10">
    <property type="entry name" value="AP2/ERF domain"/>
    <property type="match status" value="1"/>
</dbReference>